<evidence type="ECO:0000256" key="1">
    <source>
        <dbReference type="SAM" id="MobiDB-lite"/>
    </source>
</evidence>
<proteinExistence type="predicted"/>
<evidence type="ECO:0000313" key="4">
    <source>
        <dbReference type="Proteomes" id="UP001550739"/>
    </source>
</evidence>
<feature type="domain" description="TniQ" evidence="2">
    <location>
        <begin position="8"/>
        <end position="160"/>
    </location>
</feature>
<protein>
    <submittedName>
        <fullName evidence="3">TniQ family protein</fullName>
    </submittedName>
</protein>
<dbReference type="Pfam" id="PF06527">
    <property type="entry name" value="TniQ"/>
    <property type="match status" value="1"/>
</dbReference>
<dbReference type="RefSeq" id="WP_361702146.1">
    <property type="nucleotide sequence ID" value="NZ_JBEZVE010000006.1"/>
</dbReference>
<evidence type="ECO:0000259" key="2">
    <source>
        <dbReference type="Pfam" id="PF06527"/>
    </source>
</evidence>
<dbReference type="EMBL" id="JBEZVE010000006">
    <property type="protein sequence ID" value="MEU3781384.1"/>
    <property type="molecule type" value="Genomic_DNA"/>
</dbReference>
<dbReference type="InterPro" id="IPR009492">
    <property type="entry name" value="TniQ"/>
</dbReference>
<feature type="region of interest" description="Disordered" evidence="1">
    <location>
        <begin position="361"/>
        <end position="383"/>
    </location>
</feature>
<dbReference type="Proteomes" id="UP001550739">
    <property type="component" value="Unassembled WGS sequence"/>
</dbReference>
<reference evidence="3 4" key="1">
    <citation type="submission" date="2024-06" db="EMBL/GenBank/DDBJ databases">
        <title>The Natural Products Discovery Center: Release of the First 8490 Sequenced Strains for Exploring Actinobacteria Biosynthetic Diversity.</title>
        <authorList>
            <person name="Kalkreuter E."/>
            <person name="Kautsar S.A."/>
            <person name="Yang D."/>
            <person name="Bader C.D."/>
            <person name="Teijaro C.N."/>
            <person name="Fluegel L."/>
            <person name="Davis C.M."/>
            <person name="Simpson J.R."/>
            <person name="Lauterbach L."/>
            <person name="Steele A.D."/>
            <person name="Gui C."/>
            <person name="Meng S."/>
            <person name="Li G."/>
            <person name="Viehrig K."/>
            <person name="Ye F."/>
            <person name="Su P."/>
            <person name="Kiefer A.F."/>
            <person name="Nichols A."/>
            <person name="Cepeda A.J."/>
            <person name="Yan W."/>
            <person name="Fan B."/>
            <person name="Jiang Y."/>
            <person name="Adhikari A."/>
            <person name="Zheng C.-J."/>
            <person name="Schuster L."/>
            <person name="Cowan T.M."/>
            <person name="Smanski M.J."/>
            <person name="Chevrette M.G."/>
            <person name="De Carvalho L.P.S."/>
            <person name="Shen B."/>
        </authorList>
    </citation>
    <scope>NUCLEOTIDE SEQUENCE [LARGE SCALE GENOMIC DNA]</scope>
    <source>
        <strain evidence="3 4">NPDC033843</strain>
    </source>
</reference>
<evidence type="ECO:0000313" key="3">
    <source>
        <dbReference type="EMBL" id="MEU3781384.1"/>
    </source>
</evidence>
<comment type="caution">
    <text evidence="3">The sequence shown here is derived from an EMBL/GenBank/DDBJ whole genome shotgun (WGS) entry which is preliminary data.</text>
</comment>
<gene>
    <name evidence="3" type="ORF">AB0E89_12490</name>
</gene>
<keyword evidence="4" id="KW-1185">Reference proteome</keyword>
<organism evidence="3 4">
    <name type="scientific">Streptomyces sp. 900129855</name>
    <dbReference type="NCBI Taxonomy" id="3155129"/>
    <lineage>
        <taxon>Bacteria</taxon>
        <taxon>Bacillati</taxon>
        <taxon>Actinomycetota</taxon>
        <taxon>Actinomycetes</taxon>
        <taxon>Kitasatosporales</taxon>
        <taxon>Streptomycetaceae</taxon>
        <taxon>Streptomyces</taxon>
    </lineage>
</organism>
<sequence length="411" mass="46082">MPQLRPLPRSLAPLTDESLVGFLLRLAHHNNVSPGTIVSRTGMSAHRTALIEHIPLSQQYLQTPEQAVEFARTTRLHPDEVPNFFLAPFGSRYGPLDTTLMRRSPKRILHSNRGVFRRWSRFCPRCLAGDSDVERAHGGSWKRTWRLPPVFACTTHRCLLRHNCFECGHPGLEAQGVSLIPRIKDEDLHPNQCRTVVEGRPGRLNAPVCGARHHQSPTPTCSEAFLKTALALQEELLIALGPDGPREVGSVGWMIDTSQYFIDLHTVAGLITLTWPAAQDLALSDEHARILERDAQLREDLRGRLHAVRGKFHYLHVLTGPAPDSRAYVAATGIAHQILKGTDLRALDMLAPIHAHLQKVQGPVKAEGDRMRNSPRNSPPLRFLLTHRNPITIEGIRQYATARDREWRPAP</sequence>
<name>A0ABV2ZFQ3_9ACTN</name>
<accession>A0ABV2ZFQ3</accession>